<dbReference type="Pfam" id="PF13578">
    <property type="entry name" value="Methyltransf_24"/>
    <property type="match status" value="1"/>
</dbReference>
<dbReference type="GO" id="GO:0032259">
    <property type="term" value="P:methylation"/>
    <property type="evidence" value="ECO:0007669"/>
    <property type="project" value="UniProtKB-KW"/>
</dbReference>
<reference evidence="1 2" key="1">
    <citation type="submission" date="2019-11" db="EMBL/GenBank/DDBJ databases">
        <title>Acidiferrimicrobium australis gen. nov., sp. nov., an acidophilic and obligately heterotrophic, member of the Actinobacteria that catalyses dissimilatory oxido- reduction of iron isolated from metal-rich acidic water in Chile.</title>
        <authorList>
            <person name="Gonzalez D."/>
            <person name="Huber K."/>
            <person name="Hedrich S."/>
            <person name="Rojas-Villalobos C."/>
            <person name="Quatrini R."/>
            <person name="Dinamarca M.A."/>
            <person name="Schwarz A."/>
            <person name="Canales C."/>
            <person name="Nancucheo I."/>
        </authorList>
    </citation>
    <scope>NUCLEOTIDE SEQUENCE [LARGE SCALE GENOMIC DNA]</scope>
    <source>
        <strain evidence="1 2">USS-CCA1</strain>
    </source>
</reference>
<keyword evidence="1" id="KW-0808">Transferase</keyword>
<keyword evidence="2" id="KW-1185">Reference proteome</keyword>
<dbReference type="Proteomes" id="UP000437736">
    <property type="component" value="Unassembled WGS sequence"/>
</dbReference>
<keyword evidence="1" id="KW-0489">Methyltransferase</keyword>
<evidence type="ECO:0000313" key="1">
    <source>
        <dbReference type="EMBL" id="MST32920.1"/>
    </source>
</evidence>
<dbReference type="EMBL" id="WJHE01000432">
    <property type="protein sequence ID" value="MST32920.1"/>
    <property type="molecule type" value="Genomic_DNA"/>
</dbReference>
<sequence length="200" mass="20514">MSLSGTAAYRGQGDLPPLVAEAVRLAERLGFAHSCTPEQGRLLQLLAAGRPGGVVGETGTGCGVGVAWLLSGAARGTRVVSVEREPERAAAAAALFAGVPDVTIRCADWSAILADGPFDLLVLDGGGAGKGGERPVDPVVALRPQGAIVIDDFTPADRWPPQHAGAPDAARLHWLEHPSLAATELRLTPTLATVVGVRRG</sequence>
<comment type="caution">
    <text evidence="1">The sequence shown here is derived from an EMBL/GenBank/DDBJ whole genome shotgun (WGS) entry which is preliminary data.</text>
</comment>
<protein>
    <submittedName>
        <fullName evidence="1">SAM-dependent methyltransferase</fullName>
    </submittedName>
</protein>
<gene>
    <name evidence="1" type="ORF">GHK86_09350</name>
</gene>
<dbReference type="SUPFAM" id="SSF53335">
    <property type="entry name" value="S-adenosyl-L-methionine-dependent methyltransferases"/>
    <property type="match status" value="1"/>
</dbReference>
<dbReference type="Gene3D" id="3.40.50.150">
    <property type="entry name" value="Vaccinia Virus protein VP39"/>
    <property type="match status" value="1"/>
</dbReference>
<evidence type="ECO:0000313" key="2">
    <source>
        <dbReference type="Proteomes" id="UP000437736"/>
    </source>
</evidence>
<organism evidence="1 2">
    <name type="scientific">Acidiferrimicrobium australe</name>
    <dbReference type="NCBI Taxonomy" id="2664430"/>
    <lineage>
        <taxon>Bacteria</taxon>
        <taxon>Bacillati</taxon>
        <taxon>Actinomycetota</taxon>
        <taxon>Acidimicrobiia</taxon>
        <taxon>Acidimicrobiales</taxon>
        <taxon>Acidimicrobiaceae</taxon>
        <taxon>Acidiferrimicrobium</taxon>
    </lineage>
</organism>
<dbReference type="InterPro" id="IPR029063">
    <property type="entry name" value="SAM-dependent_MTases_sf"/>
</dbReference>
<dbReference type="GO" id="GO:0008168">
    <property type="term" value="F:methyltransferase activity"/>
    <property type="evidence" value="ECO:0007669"/>
    <property type="project" value="UniProtKB-KW"/>
</dbReference>
<name>A0ABW9QSV9_9ACTN</name>
<accession>A0ABW9QSV9</accession>
<dbReference type="PANTHER" id="PTHR43167:SF1">
    <property type="entry name" value="PUTATIVE (AFU_ORTHOLOGUE AFUA_6G01830)-RELATED"/>
    <property type="match status" value="1"/>
</dbReference>
<dbReference type="PANTHER" id="PTHR43167">
    <property type="entry name" value="PUTATIVE (AFU_ORTHOLOGUE AFUA_6G01830)-RELATED"/>
    <property type="match status" value="1"/>
</dbReference>
<proteinExistence type="predicted"/>